<accession>A0ABN8Y4K0</accession>
<feature type="compositionally biased region" description="Basic and acidic residues" evidence="1">
    <location>
        <begin position="70"/>
        <end position="88"/>
    </location>
</feature>
<protein>
    <submittedName>
        <fullName evidence="2">Uncharacterized protein</fullName>
    </submittedName>
</protein>
<name>A0ABN8Y4K0_RANTA</name>
<dbReference type="Proteomes" id="UP001176941">
    <property type="component" value="Chromosome 14"/>
</dbReference>
<evidence type="ECO:0000256" key="1">
    <source>
        <dbReference type="SAM" id="MobiDB-lite"/>
    </source>
</evidence>
<dbReference type="EMBL" id="OX459950">
    <property type="protein sequence ID" value="CAI9156520.1"/>
    <property type="molecule type" value="Genomic_DNA"/>
</dbReference>
<proteinExistence type="predicted"/>
<sequence>MNGVWKNLCLKIIHDFGGLEKVDEESKKIFSDSITLSDKLELDLQKDHFIELLEVQHKKLANEDLMELEAESKDEERPKEEVSEESERFPMQEMARGFSLFERH</sequence>
<reference evidence="2" key="1">
    <citation type="submission" date="2023-04" db="EMBL/GenBank/DDBJ databases">
        <authorList>
            <consortium name="ELIXIR-Norway"/>
        </authorList>
    </citation>
    <scope>NUCLEOTIDE SEQUENCE [LARGE SCALE GENOMIC DNA]</scope>
</reference>
<evidence type="ECO:0000313" key="2">
    <source>
        <dbReference type="EMBL" id="CAI9156520.1"/>
    </source>
</evidence>
<organism evidence="2 3">
    <name type="scientific">Rangifer tarandus platyrhynchus</name>
    <name type="common">Svalbard reindeer</name>
    <dbReference type="NCBI Taxonomy" id="3082113"/>
    <lineage>
        <taxon>Eukaryota</taxon>
        <taxon>Metazoa</taxon>
        <taxon>Chordata</taxon>
        <taxon>Craniata</taxon>
        <taxon>Vertebrata</taxon>
        <taxon>Euteleostomi</taxon>
        <taxon>Mammalia</taxon>
        <taxon>Eutheria</taxon>
        <taxon>Laurasiatheria</taxon>
        <taxon>Artiodactyla</taxon>
        <taxon>Ruminantia</taxon>
        <taxon>Pecora</taxon>
        <taxon>Cervidae</taxon>
        <taxon>Odocoileinae</taxon>
        <taxon>Rangifer</taxon>
    </lineage>
</organism>
<feature type="region of interest" description="Disordered" evidence="1">
    <location>
        <begin position="68"/>
        <end position="88"/>
    </location>
</feature>
<keyword evidence="3" id="KW-1185">Reference proteome</keyword>
<gene>
    <name evidence="2" type="ORF">MRATA1EN1_LOCUS5482</name>
</gene>
<evidence type="ECO:0000313" key="3">
    <source>
        <dbReference type="Proteomes" id="UP001176941"/>
    </source>
</evidence>